<proteinExistence type="predicted"/>
<reference evidence="2" key="1">
    <citation type="submission" date="2023-04" db="EMBL/GenBank/DDBJ databases">
        <authorList>
            <person name="Vijverberg K."/>
            <person name="Xiong W."/>
            <person name="Schranz E."/>
        </authorList>
    </citation>
    <scope>NUCLEOTIDE SEQUENCE</scope>
</reference>
<organism evidence="2 3">
    <name type="scientific">Lactuca saligna</name>
    <name type="common">Willowleaf lettuce</name>
    <dbReference type="NCBI Taxonomy" id="75948"/>
    <lineage>
        <taxon>Eukaryota</taxon>
        <taxon>Viridiplantae</taxon>
        <taxon>Streptophyta</taxon>
        <taxon>Embryophyta</taxon>
        <taxon>Tracheophyta</taxon>
        <taxon>Spermatophyta</taxon>
        <taxon>Magnoliopsida</taxon>
        <taxon>eudicotyledons</taxon>
        <taxon>Gunneridae</taxon>
        <taxon>Pentapetalae</taxon>
        <taxon>asterids</taxon>
        <taxon>campanulids</taxon>
        <taxon>Asterales</taxon>
        <taxon>Asteraceae</taxon>
        <taxon>Cichorioideae</taxon>
        <taxon>Cichorieae</taxon>
        <taxon>Lactucinae</taxon>
        <taxon>Lactuca</taxon>
    </lineage>
</organism>
<protein>
    <submittedName>
        <fullName evidence="2">Uncharacterized protein</fullName>
    </submittedName>
</protein>
<sequence>MLKRVDPTNAVLIEYLTTIDPKVETEKLLTKEDGGPSKKSRTTKKIEIITPEPNVQETKKSKSPKNTMKQDEQVSQVVLKYGGSPISSVVRKPHVTHQGVIMREVPAHVYPLSKKRRVEDMAKQISKKKKRQLVFPTHKQIGGGGEFSLYFEIDGLMKAFEAQMVSKISGMIKDTESKILEKVDQSDHTTELRINSFNSKYVGAVKEFTNVQKERHTLFVMDVKKVREDAKLKLQELHDDMVKEFVAVQHDYATLHKKVDIICDAVMKYVKLYEILSPQITQLSTTDNQQFGELISMLKDLKESMLKPASSLIITPKFLSLKFSQFEAIGSVIYHFESSANRCPTCSNKGERRKEKSWRSFSCEGWR</sequence>
<dbReference type="Proteomes" id="UP001177003">
    <property type="component" value="Chromosome 7"/>
</dbReference>
<feature type="compositionally biased region" description="Basic and acidic residues" evidence="1">
    <location>
        <begin position="27"/>
        <end position="36"/>
    </location>
</feature>
<feature type="region of interest" description="Disordered" evidence="1">
    <location>
        <begin position="27"/>
        <end position="72"/>
    </location>
</feature>
<evidence type="ECO:0000313" key="3">
    <source>
        <dbReference type="Proteomes" id="UP001177003"/>
    </source>
</evidence>
<accession>A0AA35ZMK8</accession>
<evidence type="ECO:0000256" key="1">
    <source>
        <dbReference type="SAM" id="MobiDB-lite"/>
    </source>
</evidence>
<keyword evidence="3" id="KW-1185">Reference proteome</keyword>
<dbReference type="EMBL" id="OX465083">
    <property type="protein sequence ID" value="CAI9295433.1"/>
    <property type="molecule type" value="Genomic_DNA"/>
</dbReference>
<gene>
    <name evidence="2" type="ORF">LSALG_LOCUS34374</name>
</gene>
<name>A0AA35ZMK8_LACSI</name>
<evidence type="ECO:0000313" key="2">
    <source>
        <dbReference type="EMBL" id="CAI9295433.1"/>
    </source>
</evidence>
<dbReference type="AlphaFoldDB" id="A0AA35ZMK8"/>